<dbReference type="PROSITE" id="PS01095">
    <property type="entry name" value="GH18_1"/>
    <property type="match status" value="1"/>
</dbReference>
<dbReference type="PANTHER" id="PTHR11177">
    <property type="entry name" value="CHITINASE"/>
    <property type="match status" value="1"/>
</dbReference>
<accession>S8EKA4</accession>
<dbReference type="GO" id="GO:0008843">
    <property type="term" value="F:endochitinase activity"/>
    <property type="evidence" value="ECO:0007669"/>
    <property type="project" value="UniProtKB-EC"/>
</dbReference>
<evidence type="ECO:0000256" key="1">
    <source>
        <dbReference type="ARBA" id="ARBA00000822"/>
    </source>
</evidence>
<sequence length="438" mass="46596">MAYYPDWASSSFPPEKIDFGRFDWIDFAFAVPDQSFNLTWDGSDEAPGLLQRLVTVAHDSGAKVKLSVGGWTGSQYFSPAVADAQSRQVFANNIRMFYDTFDLDGIDIDWEYPGQTGNDGNSVSPDDTANFLSFLQLLRQTLPVTAKMSAAVQTVPFAGADGNPLDDVSAFAQVLDWVLIMNYDAWGSSPTPGPNAPLSDGCHNSTQPTANAVAAVRAWTAAGFPADQLVLGVPAYGYISESSATGLRQRSAPSSPSVPRSHRGHLRNRHRARSSGASSEDVSDGASANGSEGAPGISPIMAANEDGSPADGQVQFRGLVEQGILQYSPQEPYEGHAEDASADGSGAPTRYSVNGKEIDSLYDGWSGFTRGWDECSSTPFLRSGSADQVVTYDDPLSLGMKAAFVQGVGLLGVNMFDISGDTDQWDLTDAVRKGLGLN</sequence>
<evidence type="ECO:0000259" key="10">
    <source>
        <dbReference type="PROSITE" id="PS51910"/>
    </source>
</evidence>
<comment type="catalytic activity">
    <reaction evidence="1">
        <text>Random endo-hydrolysis of N-acetyl-beta-D-glucosaminide (1-&gt;4)-beta-linkages in chitin and chitodextrins.</text>
        <dbReference type="EC" id="3.2.1.14"/>
    </reaction>
</comment>
<dbReference type="OrthoDB" id="73875at2759"/>
<evidence type="ECO:0000256" key="7">
    <source>
        <dbReference type="RuleBase" id="RU000489"/>
    </source>
</evidence>
<feature type="compositionally biased region" description="Basic residues" evidence="9">
    <location>
        <begin position="260"/>
        <end position="273"/>
    </location>
</feature>
<evidence type="ECO:0000256" key="6">
    <source>
        <dbReference type="ARBA" id="ARBA00023326"/>
    </source>
</evidence>
<keyword evidence="4" id="KW-0119">Carbohydrate metabolism</keyword>
<reference evidence="11 12" key="1">
    <citation type="journal article" date="2012" name="Science">
        <title>The Paleozoic origin of enzymatic lignin decomposition reconstructed from 31 fungal genomes.</title>
        <authorList>
            <person name="Floudas D."/>
            <person name="Binder M."/>
            <person name="Riley R."/>
            <person name="Barry K."/>
            <person name="Blanchette R.A."/>
            <person name="Henrissat B."/>
            <person name="Martinez A.T."/>
            <person name="Otillar R."/>
            <person name="Spatafora J.W."/>
            <person name="Yadav J.S."/>
            <person name="Aerts A."/>
            <person name="Benoit I."/>
            <person name="Boyd A."/>
            <person name="Carlson A."/>
            <person name="Copeland A."/>
            <person name="Coutinho P.M."/>
            <person name="de Vries R.P."/>
            <person name="Ferreira P."/>
            <person name="Findley K."/>
            <person name="Foster B."/>
            <person name="Gaskell J."/>
            <person name="Glotzer D."/>
            <person name="Gorecki P."/>
            <person name="Heitman J."/>
            <person name="Hesse C."/>
            <person name="Hori C."/>
            <person name="Igarashi K."/>
            <person name="Jurgens J.A."/>
            <person name="Kallen N."/>
            <person name="Kersten P."/>
            <person name="Kohler A."/>
            <person name="Kuees U."/>
            <person name="Kumar T.K.A."/>
            <person name="Kuo A."/>
            <person name="LaButti K."/>
            <person name="Larrondo L.F."/>
            <person name="Lindquist E."/>
            <person name="Ling A."/>
            <person name="Lombard V."/>
            <person name="Lucas S."/>
            <person name="Lundell T."/>
            <person name="Martin R."/>
            <person name="McLaughlin D.J."/>
            <person name="Morgenstern I."/>
            <person name="Morin E."/>
            <person name="Murat C."/>
            <person name="Nagy L.G."/>
            <person name="Nolan M."/>
            <person name="Ohm R.A."/>
            <person name="Patyshakuliyeva A."/>
            <person name="Rokas A."/>
            <person name="Ruiz-Duenas F.J."/>
            <person name="Sabat G."/>
            <person name="Salamov A."/>
            <person name="Samejima M."/>
            <person name="Schmutz J."/>
            <person name="Slot J.C."/>
            <person name="St John F."/>
            <person name="Stenlid J."/>
            <person name="Sun H."/>
            <person name="Sun S."/>
            <person name="Syed K."/>
            <person name="Tsang A."/>
            <person name="Wiebenga A."/>
            <person name="Young D."/>
            <person name="Pisabarro A."/>
            <person name="Eastwood D.C."/>
            <person name="Martin F."/>
            <person name="Cullen D."/>
            <person name="Grigoriev I.V."/>
            <person name="Hibbett D.S."/>
        </authorList>
    </citation>
    <scope>NUCLEOTIDE SEQUENCE</scope>
    <source>
        <strain evidence="12">FP-58527</strain>
    </source>
</reference>
<keyword evidence="5 7" id="KW-0326">Glycosidase</keyword>
<dbReference type="eggNOG" id="KOG2806">
    <property type="taxonomic scope" value="Eukaryota"/>
</dbReference>
<dbReference type="Gene3D" id="3.20.20.80">
    <property type="entry name" value="Glycosidases"/>
    <property type="match status" value="2"/>
</dbReference>
<dbReference type="PANTHER" id="PTHR11177:SF392">
    <property type="entry name" value="HAP41P"/>
    <property type="match status" value="1"/>
</dbReference>
<dbReference type="InterPro" id="IPR001223">
    <property type="entry name" value="Glyco_hydro18_cat"/>
</dbReference>
<dbReference type="Pfam" id="PF00704">
    <property type="entry name" value="Glyco_hydro_18"/>
    <property type="match status" value="1"/>
</dbReference>
<dbReference type="STRING" id="743788.S8EKA4"/>
<evidence type="ECO:0000313" key="12">
    <source>
        <dbReference type="Proteomes" id="UP000015241"/>
    </source>
</evidence>
<feature type="domain" description="GH18" evidence="10">
    <location>
        <begin position="1"/>
        <end position="438"/>
    </location>
</feature>
<dbReference type="GO" id="GO:0008061">
    <property type="term" value="F:chitin binding"/>
    <property type="evidence" value="ECO:0007669"/>
    <property type="project" value="InterPro"/>
</dbReference>
<dbReference type="InterPro" id="IPR050314">
    <property type="entry name" value="Glycosyl_Hydrlase_18"/>
</dbReference>
<dbReference type="SMART" id="SM00636">
    <property type="entry name" value="Glyco_18"/>
    <property type="match status" value="1"/>
</dbReference>
<dbReference type="PROSITE" id="PS51910">
    <property type="entry name" value="GH18_2"/>
    <property type="match status" value="1"/>
</dbReference>
<dbReference type="HOGENOM" id="CLU_002833_6_2_1"/>
<keyword evidence="12" id="KW-1185">Reference proteome</keyword>
<dbReference type="GO" id="GO:0000272">
    <property type="term" value="P:polysaccharide catabolic process"/>
    <property type="evidence" value="ECO:0007669"/>
    <property type="project" value="UniProtKB-KW"/>
</dbReference>
<dbReference type="SUPFAM" id="SSF51445">
    <property type="entry name" value="(Trans)glycosidases"/>
    <property type="match status" value="1"/>
</dbReference>
<name>S8EKA4_FOMSC</name>
<protein>
    <recommendedName>
        <fullName evidence="10">GH18 domain-containing protein</fullName>
    </recommendedName>
</protein>
<evidence type="ECO:0000256" key="9">
    <source>
        <dbReference type="SAM" id="MobiDB-lite"/>
    </source>
</evidence>
<dbReference type="Proteomes" id="UP000015241">
    <property type="component" value="Unassembled WGS sequence"/>
</dbReference>
<dbReference type="InterPro" id="IPR011583">
    <property type="entry name" value="Chitinase_II/V-like_cat"/>
</dbReference>
<feature type="compositionally biased region" description="Polar residues" evidence="9">
    <location>
        <begin position="275"/>
        <end position="290"/>
    </location>
</feature>
<feature type="region of interest" description="Disordered" evidence="9">
    <location>
        <begin position="243"/>
        <end position="312"/>
    </location>
</feature>
<feature type="compositionally biased region" description="Low complexity" evidence="9">
    <location>
        <begin position="248"/>
        <end position="259"/>
    </location>
</feature>
<evidence type="ECO:0000256" key="4">
    <source>
        <dbReference type="ARBA" id="ARBA00023277"/>
    </source>
</evidence>
<evidence type="ECO:0000256" key="2">
    <source>
        <dbReference type="ARBA" id="ARBA00022801"/>
    </source>
</evidence>
<dbReference type="EMBL" id="KE504129">
    <property type="protein sequence ID" value="EPT03714.1"/>
    <property type="molecule type" value="Genomic_DNA"/>
</dbReference>
<dbReference type="InterPro" id="IPR017853">
    <property type="entry name" value="GH"/>
</dbReference>
<evidence type="ECO:0000256" key="3">
    <source>
        <dbReference type="ARBA" id="ARBA00023024"/>
    </source>
</evidence>
<dbReference type="GO" id="GO:0006032">
    <property type="term" value="P:chitin catabolic process"/>
    <property type="evidence" value="ECO:0007669"/>
    <property type="project" value="UniProtKB-KW"/>
</dbReference>
<keyword evidence="2 7" id="KW-0378">Hydrolase</keyword>
<comment type="similarity">
    <text evidence="8">Belongs to the glycosyl hydrolase 18 family.</text>
</comment>
<evidence type="ECO:0000313" key="11">
    <source>
        <dbReference type="EMBL" id="EPT03714.1"/>
    </source>
</evidence>
<proteinExistence type="inferred from homology"/>
<gene>
    <name evidence="11" type="ORF">FOMPIDRAFT_49353</name>
</gene>
<dbReference type="InParanoid" id="S8EKA4"/>
<keyword evidence="6" id="KW-0624">Polysaccharide degradation</keyword>
<keyword evidence="3" id="KW-0146">Chitin degradation</keyword>
<dbReference type="GO" id="GO:0005576">
    <property type="term" value="C:extracellular region"/>
    <property type="evidence" value="ECO:0007669"/>
    <property type="project" value="TreeGrafter"/>
</dbReference>
<organism evidence="11 12">
    <name type="scientific">Fomitopsis schrenkii</name>
    <name type="common">Brown rot fungus</name>
    <dbReference type="NCBI Taxonomy" id="2126942"/>
    <lineage>
        <taxon>Eukaryota</taxon>
        <taxon>Fungi</taxon>
        <taxon>Dikarya</taxon>
        <taxon>Basidiomycota</taxon>
        <taxon>Agaricomycotina</taxon>
        <taxon>Agaricomycetes</taxon>
        <taxon>Polyporales</taxon>
        <taxon>Fomitopsis</taxon>
    </lineage>
</organism>
<dbReference type="AlphaFoldDB" id="S8EKA4"/>
<evidence type="ECO:0000256" key="5">
    <source>
        <dbReference type="ARBA" id="ARBA00023295"/>
    </source>
</evidence>
<evidence type="ECO:0000256" key="8">
    <source>
        <dbReference type="RuleBase" id="RU004453"/>
    </source>
</evidence>
<dbReference type="InterPro" id="IPR001579">
    <property type="entry name" value="Glyco_hydro_18_chit_AS"/>
</dbReference>